<keyword evidence="3" id="KW-1185">Reference proteome</keyword>
<organism evidence="2 3">
    <name type="scientific">Noviherbaspirillum sedimenti</name>
    <dbReference type="NCBI Taxonomy" id="2320865"/>
    <lineage>
        <taxon>Bacteria</taxon>
        <taxon>Pseudomonadati</taxon>
        <taxon>Pseudomonadota</taxon>
        <taxon>Betaproteobacteria</taxon>
        <taxon>Burkholderiales</taxon>
        <taxon>Oxalobacteraceae</taxon>
        <taxon>Noviherbaspirillum</taxon>
    </lineage>
</organism>
<evidence type="ECO:0000313" key="3">
    <source>
        <dbReference type="Proteomes" id="UP000266327"/>
    </source>
</evidence>
<sequence length="217" mass="22649">MLAQTMASTGLVFSKTEKGREEMSSRAHGLTPMQRRVLIIIDGSKDLETIIEMVPAMVPSGQLQEILSHLLEHGFIAQTDSDARGQSHAGALRATPVESAAPAPAPAARGNAPVVAPAASGAEAGGVLTEDPATIRLVKDFMTTTAQTYLGLLSAPVIQRIEKAGTPAQLMAVAGHWNMALRDSPQGKRFASPYLDQVKSALVTGAKVVLGEANSSS</sequence>
<gene>
    <name evidence="2" type="ORF">D3878_10360</name>
</gene>
<comment type="caution">
    <text evidence="2">The sequence shown here is derived from an EMBL/GenBank/DDBJ whole genome shotgun (WGS) entry which is preliminary data.</text>
</comment>
<dbReference type="AlphaFoldDB" id="A0A3A3G1X7"/>
<dbReference type="RefSeq" id="WP_119785393.1">
    <property type="nucleotide sequence ID" value="NZ_QYUQ01000002.1"/>
</dbReference>
<accession>A0A3A3G1X7</accession>
<name>A0A3A3G1X7_9BURK</name>
<feature type="region of interest" description="Disordered" evidence="1">
    <location>
        <begin position="1"/>
        <end position="28"/>
    </location>
</feature>
<dbReference type="EMBL" id="QYUQ01000002">
    <property type="protein sequence ID" value="RJG01931.1"/>
    <property type="molecule type" value="Genomic_DNA"/>
</dbReference>
<proteinExistence type="predicted"/>
<reference evidence="3" key="1">
    <citation type="submission" date="2018-09" db="EMBL/GenBank/DDBJ databases">
        <authorList>
            <person name="Zhu H."/>
        </authorList>
    </citation>
    <scope>NUCLEOTIDE SEQUENCE [LARGE SCALE GENOMIC DNA]</scope>
    <source>
        <strain evidence="3">K1S02-23</strain>
    </source>
</reference>
<dbReference type="Proteomes" id="UP000266327">
    <property type="component" value="Unassembled WGS sequence"/>
</dbReference>
<evidence type="ECO:0000313" key="2">
    <source>
        <dbReference type="EMBL" id="RJG01931.1"/>
    </source>
</evidence>
<feature type="compositionally biased region" description="Basic and acidic residues" evidence="1">
    <location>
        <begin position="15"/>
        <end position="25"/>
    </location>
</feature>
<protein>
    <submittedName>
        <fullName evidence="2">Uncharacterized protein</fullName>
    </submittedName>
</protein>
<evidence type="ECO:0000256" key="1">
    <source>
        <dbReference type="SAM" id="MobiDB-lite"/>
    </source>
</evidence>
<dbReference type="OrthoDB" id="5295681at2"/>